<comment type="caution">
    <text evidence="2">The sequence shown here is derived from an EMBL/GenBank/DDBJ whole genome shotgun (WGS) entry which is preliminary data.</text>
</comment>
<dbReference type="AlphaFoldDB" id="A0A5C5X0B9"/>
<accession>A0A5C5X0B9</accession>
<reference evidence="2 3" key="1">
    <citation type="submission" date="2019-02" db="EMBL/GenBank/DDBJ databases">
        <title>Deep-cultivation of Planctomycetes and their phenomic and genomic characterization uncovers novel biology.</title>
        <authorList>
            <person name="Wiegand S."/>
            <person name="Jogler M."/>
            <person name="Boedeker C."/>
            <person name="Pinto D."/>
            <person name="Vollmers J."/>
            <person name="Rivas-Marin E."/>
            <person name="Kohn T."/>
            <person name="Peeters S.H."/>
            <person name="Heuer A."/>
            <person name="Rast P."/>
            <person name="Oberbeckmann S."/>
            <person name="Bunk B."/>
            <person name="Jeske O."/>
            <person name="Meyerdierks A."/>
            <person name="Storesund J.E."/>
            <person name="Kallscheuer N."/>
            <person name="Luecker S."/>
            <person name="Lage O.M."/>
            <person name="Pohl T."/>
            <person name="Merkel B.J."/>
            <person name="Hornburger P."/>
            <person name="Mueller R.-W."/>
            <person name="Bruemmer F."/>
            <person name="Labrenz M."/>
            <person name="Spormann A.M."/>
            <person name="Op Den Camp H."/>
            <person name="Overmann J."/>
            <person name="Amann R."/>
            <person name="Jetten M.S.M."/>
            <person name="Mascher T."/>
            <person name="Medema M.H."/>
            <person name="Devos D.P."/>
            <person name="Kaster A.-K."/>
            <person name="Ovreas L."/>
            <person name="Rohde M."/>
            <person name="Galperin M.Y."/>
            <person name="Jogler C."/>
        </authorList>
    </citation>
    <scope>NUCLEOTIDE SEQUENCE [LARGE SCALE GENOMIC DNA]</scope>
    <source>
        <strain evidence="2 3">KOR42</strain>
    </source>
</reference>
<keyword evidence="1" id="KW-0732">Signal</keyword>
<protein>
    <submittedName>
        <fullName evidence="2">Uncharacterized protein</fullName>
    </submittedName>
</protein>
<sequence length="161" mass="17800" precursor="true">MTSNRSRGFFRMAVAAPLCFMFSISAFAQDEPASMNNLTISCEITNDCSPIGVAIQTKVHVDHPTPGHDFTLKYQLRILQDRRSVGPILGNAAFPRGVALDLDQSIGKARYRFGNFNLEGDVDITRDKLREMTNFPTNQPSSEVLIGFCCVENKSQVLIVG</sequence>
<evidence type="ECO:0000313" key="2">
    <source>
        <dbReference type="EMBL" id="TWT55642.1"/>
    </source>
</evidence>
<evidence type="ECO:0000256" key="1">
    <source>
        <dbReference type="SAM" id="SignalP"/>
    </source>
</evidence>
<feature type="signal peptide" evidence="1">
    <location>
        <begin position="1"/>
        <end position="28"/>
    </location>
</feature>
<organism evidence="2 3">
    <name type="scientific">Thalassoglobus neptunius</name>
    <dbReference type="NCBI Taxonomy" id="1938619"/>
    <lineage>
        <taxon>Bacteria</taxon>
        <taxon>Pseudomonadati</taxon>
        <taxon>Planctomycetota</taxon>
        <taxon>Planctomycetia</taxon>
        <taxon>Planctomycetales</taxon>
        <taxon>Planctomycetaceae</taxon>
        <taxon>Thalassoglobus</taxon>
    </lineage>
</organism>
<keyword evidence="3" id="KW-1185">Reference proteome</keyword>
<dbReference type="EMBL" id="SIHI01000003">
    <property type="protein sequence ID" value="TWT55642.1"/>
    <property type="molecule type" value="Genomic_DNA"/>
</dbReference>
<feature type="chain" id="PRO_5023083620" evidence="1">
    <location>
        <begin position="29"/>
        <end position="161"/>
    </location>
</feature>
<dbReference type="OrthoDB" id="9757546at2"/>
<dbReference type="Proteomes" id="UP000317243">
    <property type="component" value="Unassembled WGS sequence"/>
</dbReference>
<evidence type="ECO:0000313" key="3">
    <source>
        <dbReference type="Proteomes" id="UP000317243"/>
    </source>
</evidence>
<dbReference type="RefSeq" id="WP_146510284.1">
    <property type="nucleotide sequence ID" value="NZ_SIHI01000003.1"/>
</dbReference>
<gene>
    <name evidence="2" type="ORF">KOR42_27690</name>
</gene>
<proteinExistence type="predicted"/>
<name>A0A5C5X0B9_9PLAN</name>